<keyword evidence="2" id="KW-1185">Reference proteome</keyword>
<dbReference type="EMBL" id="UYRU01053826">
    <property type="protein sequence ID" value="VDN12410.1"/>
    <property type="molecule type" value="Genomic_DNA"/>
</dbReference>
<organism evidence="1 2">
    <name type="scientific">Dibothriocephalus latus</name>
    <name type="common">Fish tapeworm</name>
    <name type="synonym">Diphyllobothrium latum</name>
    <dbReference type="NCBI Taxonomy" id="60516"/>
    <lineage>
        <taxon>Eukaryota</taxon>
        <taxon>Metazoa</taxon>
        <taxon>Spiralia</taxon>
        <taxon>Lophotrochozoa</taxon>
        <taxon>Platyhelminthes</taxon>
        <taxon>Cestoda</taxon>
        <taxon>Eucestoda</taxon>
        <taxon>Diphyllobothriidea</taxon>
        <taxon>Diphyllobothriidae</taxon>
        <taxon>Dibothriocephalus</taxon>
    </lineage>
</organism>
<evidence type="ECO:0000313" key="2">
    <source>
        <dbReference type="Proteomes" id="UP000281553"/>
    </source>
</evidence>
<accession>A0A3P7LGA2</accession>
<dbReference type="Proteomes" id="UP000281553">
    <property type="component" value="Unassembled WGS sequence"/>
</dbReference>
<name>A0A3P7LGA2_DIBLA</name>
<protein>
    <submittedName>
        <fullName evidence="1">Uncharacterized protein</fullName>
    </submittedName>
</protein>
<proteinExistence type="predicted"/>
<evidence type="ECO:0000313" key="1">
    <source>
        <dbReference type="EMBL" id="VDN12410.1"/>
    </source>
</evidence>
<dbReference type="AlphaFoldDB" id="A0A3P7LGA2"/>
<dbReference type="OrthoDB" id="2148490at2759"/>
<reference evidence="1 2" key="1">
    <citation type="submission" date="2018-11" db="EMBL/GenBank/DDBJ databases">
        <authorList>
            <consortium name="Pathogen Informatics"/>
        </authorList>
    </citation>
    <scope>NUCLEOTIDE SEQUENCE [LARGE SCALE GENOMIC DNA]</scope>
</reference>
<gene>
    <name evidence="1" type="ORF">DILT_LOCUS8241</name>
</gene>
<sequence length="103" mass="11499">MLLRYKPVRTFFKFPEVVPPPKTKVKKAGFVAGFRESMHNSKLLAELEARERADAERWQKAGLGTAPKTYAHDPTRLSARKRVPLINVKGVVSSPPAAAKMVK</sequence>